<dbReference type="Ensembl" id="ENSOSUT00000004068.1">
    <property type="protein sequence ID" value="ENSOSUP00000003948.1"/>
    <property type="gene ID" value="ENSOSUG00000002871.1"/>
</dbReference>
<keyword evidence="2" id="KW-1185">Reference proteome</keyword>
<name>A0A8C8ADJ3_9STRI</name>
<accession>A0A8C8ADJ3</accession>
<proteinExistence type="predicted"/>
<evidence type="ECO:0000313" key="2">
    <source>
        <dbReference type="Proteomes" id="UP000694552"/>
    </source>
</evidence>
<protein>
    <submittedName>
        <fullName evidence="1">Uncharacterized protein</fullName>
    </submittedName>
</protein>
<reference evidence="1" key="1">
    <citation type="submission" date="2025-08" db="UniProtKB">
        <authorList>
            <consortium name="Ensembl"/>
        </authorList>
    </citation>
    <scope>IDENTIFICATION</scope>
</reference>
<organism evidence="1 2">
    <name type="scientific">Otus sunia</name>
    <name type="common">Oriental scops-owl</name>
    <dbReference type="NCBI Taxonomy" id="257818"/>
    <lineage>
        <taxon>Eukaryota</taxon>
        <taxon>Metazoa</taxon>
        <taxon>Chordata</taxon>
        <taxon>Craniata</taxon>
        <taxon>Vertebrata</taxon>
        <taxon>Euteleostomi</taxon>
        <taxon>Archelosauria</taxon>
        <taxon>Archosauria</taxon>
        <taxon>Dinosauria</taxon>
        <taxon>Saurischia</taxon>
        <taxon>Theropoda</taxon>
        <taxon>Coelurosauria</taxon>
        <taxon>Aves</taxon>
        <taxon>Neognathae</taxon>
        <taxon>Neoaves</taxon>
        <taxon>Telluraves</taxon>
        <taxon>Strigiformes</taxon>
        <taxon>Strigidae</taxon>
        <taxon>Otus</taxon>
    </lineage>
</organism>
<dbReference type="Proteomes" id="UP000694552">
    <property type="component" value="Unplaced"/>
</dbReference>
<dbReference type="AlphaFoldDB" id="A0A8C8ADJ3"/>
<reference evidence="1" key="2">
    <citation type="submission" date="2025-09" db="UniProtKB">
        <authorList>
            <consortium name="Ensembl"/>
        </authorList>
    </citation>
    <scope>IDENTIFICATION</scope>
</reference>
<evidence type="ECO:0000313" key="1">
    <source>
        <dbReference type="Ensembl" id="ENSOSUP00000003948.1"/>
    </source>
</evidence>
<sequence length="71" mass="7396">MDSTGKEREAVQLMAEAEKRVKGSHSFLRGLFGGCKKGGAGAPEERGPVCVCLQGGSWVLCHPPSLGEGLP</sequence>